<dbReference type="OrthoDB" id="1956106at2"/>
<dbReference type="EMBL" id="QVLX01000002">
    <property type="protein sequence ID" value="RGE88713.1"/>
    <property type="molecule type" value="Genomic_DNA"/>
</dbReference>
<keyword evidence="2" id="KW-1185">Reference proteome</keyword>
<sequence length="160" mass="18976">MVNNIVPIPGYVHLYRSMLRFYDMPSAELKEMLYLLNTANLDSYGFHHPEAHVVESGPVAFCGWLDHRYARPYRTEVQLYKSLLALKRSIDRDCIVTSQREALQMLRCVISNLEYRFYKAYNMEFEDKRTVYSECAFRLIPREDEPSVCLMRDWVYLPTA</sequence>
<gene>
    <name evidence="1" type="ORF">DW016_04075</name>
</gene>
<comment type="caution">
    <text evidence="1">The sequence shown here is derived from an EMBL/GenBank/DDBJ whole genome shotgun (WGS) entry which is preliminary data.</text>
</comment>
<name>A0A3E3K432_9FIRM</name>
<evidence type="ECO:0000313" key="1">
    <source>
        <dbReference type="EMBL" id="RGE88713.1"/>
    </source>
</evidence>
<reference evidence="1 2" key="1">
    <citation type="submission" date="2018-08" db="EMBL/GenBank/DDBJ databases">
        <title>A genome reference for cultivated species of the human gut microbiota.</title>
        <authorList>
            <person name="Zou Y."/>
            <person name="Xue W."/>
            <person name="Luo G."/>
        </authorList>
    </citation>
    <scope>NUCLEOTIDE SEQUENCE [LARGE SCALE GENOMIC DNA]</scope>
    <source>
        <strain evidence="1 2">AF37-2AT</strain>
    </source>
</reference>
<evidence type="ECO:0000313" key="2">
    <source>
        <dbReference type="Proteomes" id="UP000261080"/>
    </source>
</evidence>
<dbReference type="AlphaFoldDB" id="A0A3E3K432"/>
<proteinExistence type="predicted"/>
<protein>
    <submittedName>
        <fullName evidence="1">Uncharacterized protein</fullName>
    </submittedName>
</protein>
<dbReference type="Proteomes" id="UP000261080">
    <property type="component" value="Unassembled WGS sequence"/>
</dbReference>
<accession>A0A3E3K432</accession>
<organism evidence="1 2">
    <name type="scientific">Sellimonas intestinalis</name>
    <dbReference type="NCBI Taxonomy" id="1653434"/>
    <lineage>
        <taxon>Bacteria</taxon>
        <taxon>Bacillati</taxon>
        <taxon>Bacillota</taxon>
        <taxon>Clostridia</taxon>
        <taxon>Lachnospirales</taxon>
        <taxon>Lachnospiraceae</taxon>
        <taxon>Sellimonas</taxon>
    </lineage>
</organism>